<comment type="similarity">
    <text evidence="2">Belongs to the ArsB family.</text>
</comment>
<organism evidence="12 13">
    <name type="scientific">Saccharothrix violaceirubra</name>
    <dbReference type="NCBI Taxonomy" id="413306"/>
    <lineage>
        <taxon>Bacteria</taxon>
        <taxon>Bacillati</taxon>
        <taxon>Actinomycetota</taxon>
        <taxon>Actinomycetes</taxon>
        <taxon>Pseudonocardiales</taxon>
        <taxon>Pseudonocardiaceae</taxon>
        <taxon>Saccharothrix</taxon>
    </lineage>
</organism>
<evidence type="ECO:0000256" key="2">
    <source>
        <dbReference type="ARBA" id="ARBA00006433"/>
    </source>
</evidence>
<feature type="transmembrane region" description="Helical" evidence="10">
    <location>
        <begin position="6"/>
        <end position="23"/>
    </location>
</feature>
<feature type="transmembrane region" description="Helical" evidence="10">
    <location>
        <begin position="352"/>
        <end position="373"/>
    </location>
</feature>
<evidence type="ECO:0000256" key="9">
    <source>
        <dbReference type="ARBA" id="ARBA00023136"/>
    </source>
</evidence>
<proteinExistence type="inferred from homology"/>
<feature type="transmembrane region" description="Helical" evidence="10">
    <location>
        <begin position="30"/>
        <end position="50"/>
    </location>
</feature>
<evidence type="ECO:0000256" key="8">
    <source>
        <dbReference type="ARBA" id="ARBA00022989"/>
    </source>
</evidence>
<protein>
    <submittedName>
        <fullName evidence="12">Arsenical pump membrane protein</fullName>
    </submittedName>
</protein>
<reference evidence="12 13" key="1">
    <citation type="submission" date="2020-08" db="EMBL/GenBank/DDBJ databases">
        <title>Sequencing the genomes of 1000 actinobacteria strains.</title>
        <authorList>
            <person name="Klenk H.-P."/>
        </authorList>
    </citation>
    <scope>NUCLEOTIDE SEQUENCE [LARGE SCALE GENOMIC DNA]</scope>
    <source>
        <strain evidence="12 13">DSM 45084</strain>
    </source>
</reference>
<accession>A0A7W7WTJ4</accession>
<dbReference type="GO" id="GO:0046685">
    <property type="term" value="P:response to arsenic-containing substance"/>
    <property type="evidence" value="ECO:0007669"/>
    <property type="project" value="UniProtKB-KW"/>
</dbReference>
<keyword evidence="9 10" id="KW-0472">Membrane</keyword>
<dbReference type="PANTHER" id="PTHR43302">
    <property type="entry name" value="TRANSPORTER ARSB-RELATED"/>
    <property type="match status" value="1"/>
</dbReference>
<evidence type="ECO:0000256" key="1">
    <source>
        <dbReference type="ARBA" id="ARBA00004651"/>
    </source>
</evidence>
<keyword evidence="4" id="KW-0813">Transport</keyword>
<dbReference type="PRINTS" id="PR00758">
    <property type="entry name" value="ARSENICPUMP"/>
</dbReference>
<feature type="transmembrane region" description="Helical" evidence="10">
    <location>
        <begin position="70"/>
        <end position="89"/>
    </location>
</feature>
<comment type="subcellular location">
    <subcellularLocation>
        <location evidence="1">Cell membrane</location>
        <topology evidence="1">Multi-pass membrane protein</topology>
    </subcellularLocation>
</comment>
<evidence type="ECO:0000256" key="3">
    <source>
        <dbReference type="ARBA" id="ARBA00009843"/>
    </source>
</evidence>
<dbReference type="EMBL" id="JACHJS010000001">
    <property type="protein sequence ID" value="MBB4963245.1"/>
    <property type="molecule type" value="Genomic_DNA"/>
</dbReference>
<evidence type="ECO:0000256" key="5">
    <source>
        <dbReference type="ARBA" id="ARBA00022475"/>
    </source>
</evidence>
<evidence type="ECO:0000256" key="4">
    <source>
        <dbReference type="ARBA" id="ARBA00022448"/>
    </source>
</evidence>
<dbReference type="GO" id="GO:0005886">
    <property type="term" value="C:plasma membrane"/>
    <property type="evidence" value="ECO:0007669"/>
    <property type="project" value="UniProtKB-SubCell"/>
</dbReference>
<keyword evidence="7" id="KW-0059">Arsenical resistance</keyword>
<dbReference type="Pfam" id="PF03600">
    <property type="entry name" value="CitMHS"/>
    <property type="match status" value="1"/>
</dbReference>
<feature type="transmembrane region" description="Helical" evidence="10">
    <location>
        <begin position="197"/>
        <end position="216"/>
    </location>
</feature>
<evidence type="ECO:0000259" key="11">
    <source>
        <dbReference type="Pfam" id="PF03600"/>
    </source>
</evidence>
<keyword evidence="5" id="KW-1003">Cell membrane</keyword>
<dbReference type="Proteomes" id="UP000542674">
    <property type="component" value="Unassembled WGS sequence"/>
</dbReference>
<feature type="domain" description="Citrate transporter-like" evidence="11">
    <location>
        <begin position="9"/>
        <end position="332"/>
    </location>
</feature>
<feature type="transmembrane region" description="Helical" evidence="10">
    <location>
        <begin position="250"/>
        <end position="271"/>
    </location>
</feature>
<evidence type="ECO:0000256" key="6">
    <source>
        <dbReference type="ARBA" id="ARBA00022692"/>
    </source>
</evidence>
<evidence type="ECO:0000313" key="13">
    <source>
        <dbReference type="Proteomes" id="UP000542674"/>
    </source>
</evidence>
<dbReference type="PANTHER" id="PTHR43302:SF5">
    <property type="entry name" value="TRANSPORTER ARSB-RELATED"/>
    <property type="match status" value="1"/>
</dbReference>
<evidence type="ECO:0000313" key="12">
    <source>
        <dbReference type="EMBL" id="MBB4963245.1"/>
    </source>
</evidence>
<gene>
    <name evidence="12" type="ORF">F4559_000604</name>
</gene>
<feature type="transmembrane region" description="Helical" evidence="10">
    <location>
        <begin position="101"/>
        <end position="124"/>
    </location>
</feature>
<dbReference type="InterPro" id="IPR000802">
    <property type="entry name" value="Arsenical_pump_ArsB"/>
</dbReference>
<feature type="transmembrane region" description="Helical" evidence="10">
    <location>
        <begin position="157"/>
        <end position="176"/>
    </location>
</feature>
<evidence type="ECO:0000256" key="10">
    <source>
        <dbReference type="SAM" id="Phobius"/>
    </source>
</evidence>
<name>A0A7W7WTJ4_9PSEU</name>
<sequence length="374" mass="39485">MDFLRFGLLVAGVVCVATGLLPVDEAGASLSRIAPLLLFLTAVIVLAELAREARVFDVVAVRLAVLGRGFTWALFLLCVAFAATTTVVLNLDTTAVLLTPVFLALSVRIGISALPLAMTTLWLANTASLLLPVSNLTNLLAAERVAADPFAFAGRMWLPQVVAVAVTTVVLWVCHWRRESVRYTVPAPVVLVGRERALFRWNAGACVLFVVAIPVLRSEVEWAALGAASVAVGAFLVHDRRRLGFGLFPWRLLVFVSGLFLVVPTVSRYGLSDALAVIGSGDPLRTAAVSAGLANLINNLPAYAAVEAVVPAADLPAVLIGTNVGAVVTPWASLATLLCLEFCRAHGVRVRVWRLVGEGLVLASVAVTACALVL</sequence>
<dbReference type="RefSeq" id="WP_184666045.1">
    <property type="nucleotide sequence ID" value="NZ_BAABAI010000004.1"/>
</dbReference>
<dbReference type="AlphaFoldDB" id="A0A7W7WTJ4"/>
<dbReference type="InterPro" id="IPR004680">
    <property type="entry name" value="Cit_transptr-like_dom"/>
</dbReference>
<keyword evidence="13" id="KW-1185">Reference proteome</keyword>
<feature type="transmembrane region" description="Helical" evidence="10">
    <location>
        <begin position="222"/>
        <end position="238"/>
    </location>
</feature>
<feature type="transmembrane region" description="Helical" evidence="10">
    <location>
        <begin position="317"/>
        <end position="340"/>
    </location>
</feature>
<comment type="caution">
    <text evidence="12">The sequence shown here is derived from an EMBL/GenBank/DDBJ whole genome shotgun (WGS) entry which is preliminary data.</text>
</comment>
<dbReference type="GO" id="GO:0015105">
    <property type="term" value="F:arsenite transmembrane transporter activity"/>
    <property type="evidence" value="ECO:0007669"/>
    <property type="project" value="InterPro"/>
</dbReference>
<keyword evidence="8 10" id="KW-1133">Transmembrane helix</keyword>
<comment type="similarity">
    <text evidence="3">Belongs to the CitM (TC 2.A.11) transporter family.</text>
</comment>
<keyword evidence="6 10" id="KW-0812">Transmembrane</keyword>
<evidence type="ECO:0000256" key="7">
    <source>
        <dbReference type="ARBA" id="ARBA00022849"/>
    </source>
</evidence>